<feature type="binding site" description="axial binding residue" evidence="11">
    <location>
        <position position="484"/>
    </location>
    <ligand>
        <name>heme</name>
        <dbReference type="ChEBI" id="CHEBI:30413"/>
    </ligand>
    <ligandPart>
        <name>Fe</name>
        <dbReference type="ChEBI" id="CHEBI:18248"/>
    </ligandPart>
</feature>
<evidence type="ECO:0000256" key="2">
    <source>
        <dbReference type="ARBA" id="ARBA00010617"/>
    </source>
</evidence>
<keyword evidence="6" id="KW-1133">Transmembrane helix</keyword>
<evidence type="ECO:0000256" key="5">
    <source>
        <dbReference type="ARBA" id="ARBA00022723"/>
    </source>
</evidence>
<gene>
    <name evidence="13" type="ORF">URODEC1_LOCUS85005</name>
</gene>
<dbReference type="AlphaFoldDB" id="A0ABC9DG21"/>
<evidence type="ECO:0000256" key="6">
    <source>
        <dbReference type="ARBA" id="ARBA00022989"/>
    </source>
</evidence>
<dbReference type="InterPro" id="IPR017972">
    <property type="entry name" value="Cyt_P450_CS"/>
</dbReference>
<dbReference type="InterPro" id="IPR050665">
    <property type="entry name" value="Cytochrome_P450_Monooxygen"/>
</dbReference>
<dbReference type="GO" id="GO:0010268">
    <property type="term" value="P:brassinosteroid homeostasis"/>
    <property type="evidence" value="ECO:0007669"/>
    <property type="project" value="UniProtKB-ARBA"/>
</dbReference>
<dbReference type="Proteomes" id="UP001497457">
    <property type="component" value="Chromosome 33rd"/>
</dbReference>
<evidence type="ECO:0000256" key="1">
    <source>
        <dbReference type="ARBA" id="ARBA00004167"/>
    </source>
</evidence>
<dbReference type="PROSITE" id="PS00086">
    <property type="entry name" value="CYTOCHROME_P450"/>
    <property type="match status" value="1"/>
</dbReference>
<dbReference type="GO" id="GO:0016020">
    <property type="term" value="C:membrane"/>
    <property type="evidence" value="ECO:0007669"/>
    <property type="project" value="UniProtKB-SubCell"/>
</dbReference>
<dbReference type="InterPro" id="IPR001128">
    <property type="entry name" value="Cyt_P450"/>
</dbReference>
<keyword evidence="9 12" id="KW-0503">Monooxygenase</keyword>
<evidence type="ECO:0000256" key="8">
    <source>
        <dbReference type="ARBA" id="ARBA00023004"/>
    </source>
</evidence>
<dbReference type="SUPFAM" id="SSF48264">
    <property type="entry name" value="Cytochrome P450"/>
    <property type="match status" value="1"/>
</dbReference>
<comment type="cofactor">
    <cofactor evidence="11">
        <name>heme</name>
        <dbReference type="ChEBI" id="CHEBI:30413"/>
    </cofactor>
</comment>
<dbReference type="Gene3D" id="1.10.630.10">
    <property type="entry name" value="Cytochrome P450"/>
    <property type="match status" value="1"/>
</dbReference>
<evidence type="ECO:0000256" key="9">
    <source>
        <dbReference type="ARBA" id="ARBA00023033"/>
    </source>
</evidence>
<dbReference type="PANTHER" id="PTHR24282">
    <property type="entry name" value="CYTOCHROME P450 FAMILY MEMBER"/>
    <property type="match status" value="1"/>
</dbReference>
<sequence length="556" mass="62533">MAVTANILGSPLEVSAAFPMSTTAATMMLLSVLVAWCAVRALEWAWWRPRRMARALRSQGVRGNEYRSLAGDAPMSELLEREARSRPLPLGCHDLVPRAMPLFYQTMKQHGKTSITWFGPIPRVTITKPALVREVLSNKLGQFGKLKLGRLQRRLHNGVGSHEGEKWAKHRRIINPAFHQEKLKRMLPAFAACCKDLVERWECLAAGEEPCEVDVWPEMQNLTGDVISRAAFGSSYREGRRIFQLQGEQIELTIQAMDKLHIPGYLFLPTRTNRRMKEIAAEIERALRRIVAKREDALSTGAATSDDLLGLLLESNMEHCKGNNGDPKAGITTDDVIGECKLFYFAGMETTSVLLTWTMVVLSMHPEWQVRAREEVLRAFGTRTPEYDGLSRLKIVTMVLYEVLRLYTPLTALHRRTEAATELGGVRYPAGVVLTLPLLCVHHDKDVWGNDADEFRPERFAEGVFRASRDAPAFFPFGWGPRTCVAQNFALLEAKMGLAMILQRFAFELSPGYSHAPVSVGLLKPEHGAQVRLKMLPRDVESRHKDELSKDGSYSC</sequence>
<dbReference type="PRINTS" id="PR00385">
    <property type="entry name" value="P450"/>
</dbReference>
<evidence type="ECO:0000256" key="10">
    <source>
        <dbReference type="ARBA" id="ARBA00023136"/>
    </source>
</evidence>
<dbReference type="Pfam" id="PF00067">
    <property type="entry name" value="p450"/>
    <property type="match status" value="1"/>
</dbReference>
<evidence type="ECO:0000256" key="12">
    <source>
        <dbReference type="RuleBase" id="RU000461"/>
    </source>
</evidence>
<reference evidence="13 14" key="2">
    <citation type="submission" date="2024-10" db="EMBL/GenBank/DDBJ databases">
        <authorList>
            <person name="Ryan C."/>
        </authorList>
    </citation>
    <scope>NUCLEOTIDE SEQUENCE [LARGE SCALE GENOMIC DNA]</scope>
</reference>
<name>A0ABC9DG21_9POAL</name>
<evidence type="ECO:0000256" key="4">
    <source>
        <dbReference type="ARBA" id="ARBA00022692"/>
    </source>
</evidence>
<evidence type="ECO:0000313" key="13">
    <source>
        <dbReference type="EMBL" id="CAL5038380.1"/>
    </source>
</evidence>
<dbReference type="GO" id="GO:0046872">
    <property type="term" value="F:metal ion binding"/>
    <property type="evidence" value="ECO:0007669"/>
    <property type="project" value="UniProtKB-KW"/>
</dbReference>
<evidence type="ECO:0000313" key="14">
    <source>
        <dbReference type="Proteomes" id="UP001497457"/>
    </source>
</evidence>
<protein>
    <submittedName>
        <fullName evidence="13">Uncharacterized protein</fullName>
    </submittedName>
</protein>
<evidence type="ECO:0000256" key="7">
    <source>
        <dbReference type="ARBA" id="ARBA00023002"/>
    </source>
</evidence>
<evidence type="ECO:0000256" key="3">
    <source>
        <dbReference type="ARBA" id="ARBA00022617"/>
    </source>
</evidence>
<keyword evidence="4" id="KW-0812">Transmembrane</keyword>
<dbReference type="FunFam" id="1.10.630.10:FF:000029">
    <property type="entry name" value="Cytochrome P450 734A1"/>
    <property type="match status" value="1"/>
</dbReference>
<evidence type="ECO:0000256" key="11">
    <source>
        <dbReference type="PIRSR" id="PIRSR602401-1"/>
    </source>
</evidence>
<comment type="subcellular location">
    <subcellularLocation>
        <location evidence="1">Membrane</location>
        <topology evidence="1">Single-pass membrane protein</topology>
    </subcellularLocation>
</comment>
<dbReference type="InterPro" id="IPR002401">
    <property type="entry name" value="Cyt_P450_E_grp-I"/>
</dbReference>
<keyword evidence="7 12" id="KW-0560">Oxidoreductase</keyword>
<dbReference type="EMBL" id="OZ075143">
    <property type="protein sequence ID" value="CAL5038380.1"/>
    <property type="molecule type" value="Genomic_DNA"/>
</dbReference>
<keyword evidence="5 11" id="KW-0479">Metal-binding</keyword>
<dbReference type="PRINTS" id="PR00463">
    <property type="entry name" value="EP450I"/>
</dbReference>
<dbReference type="PANTHER" id="PTHR24282:SF49">
    <property type="entry name" value="OS01G0628700 PROTEIN"/>
    <property type="match status" value="1"/>
</dbReference>
<comment type="similarity">
    <text evidence="2 12">Belongs to the cytochrome P450 family.</text>
</comment>
<proteinExistence type="inferred from homology"/>
<reference evidence="14" key="1">
    <citation type="submission" date="2024-06" db="EMBL/GenBank/DDBJ databases">
        <authorList>
            <person name="Ryan C."/>
        </authorList>
    </citation>
    <scope>NUCLEOTIDE SEQUENCE [LARGE SCALE GENOMIC DNA]</scope>
</reference>
<keyword evidence="8 11" id="KW-0408">Iron</keyword>
<accession>A0ABC9DG21</accession>
<keyword evidence="14" id="KW-1185">Reference proteome</keyword>
<dbReference type="GO" id="GO:0016131">
    <property type="term" value="P:brassinosteroid metabolic process"/>
    <property type="evidence" value="ECO:0007669"/>
    <property type="project" value="UniProtKB-ARBA"/>
</dbReference>
<dbReference type="InterPro" id="IPR036396">
    <property type="entry name" value="Cyt_P450_sf"/>
</dbReference>
<keyword evidence="3 11" id="KW-0349">Heme</keyword>
<dbReference type="GO" id="GO:0004497">
    <property type="term" value="F:monooxygenase activity"/>
    <property type="evidence" value="ECO:0007669"/>
    <property type="project" value="UniProtKB-KW"/>
</dbReference>
<organism evidence="13 14">
    <name type="scientific">Urochloa decumbens</name>
    <dbReference type="NCBI Taxonomy" id="240449"/>
    <lineage>
        <taxon>Eukaryota</taxon>
        <taxon>Viridiplantae</taxon>
        <taxon>Streptophyta</taxon>
        <taxon>Embryophyta</taxon>
        <taxon>Tracheophyta</taxon>
        <taxon>Spermatophyta</taxon>
        <taxon>Magnoliopsida</taxon>
        <taxon>Liliopsida</taxon>
        <taxon>Poales</taxon>
        <taxon>Poaceae</taxon>
        <taxon>PACMAD clade</taxon>
        <taxon>Panicoideae</taxon>
        <taxon>Panicodae</taxon>
        <taxon>Paniceae</taxon>
        <taxon>Melinidinae</taxon>
        <taxon>Urochloa</taxon>
    </lineage>
</organism>
<keyword evidence="10" id="KW-0472">Membrane</keyword>